<evidence type="ECO:0008006" key="12">
    <source>
        <dbReference type="Google" id="ProtNLM"/>
    </source>
</evidence>
<keyword evidence="6 8" id="KW-0472">Membrane</keyword>
<dbReference type="PANTHER" id="PTHR11073:SF1">
    <property type="entry name" value="CALNEXIN 14D-RELATED"/>
    <property type="match status" value="1"/>
</dbReference>
<sequence>MFFHFIAFLKAAIPLKPDPLPFHFESFQDDSWKQHWQITSLPNYTGTWEFRETKTPQAIKHEKMIYMANESSYYGISTKFDTPLDLTNQTLVVQYEVRIEDSFDCGGAYIKLFGNENFDSPATMSNETRYVIMFGPDKCGDTNKVHFIFRHLGRDGKYEEKHMNEPPQVKDDKISHIYTLIVRPDNSFNVLIDGSSEKSGNLLNDFTPSVNPPKTIDDPTDKKPDDWVDEEMIDDMSAVKPDDWDESQPEYIPDPEKKDPPEGWLTDEPRFIPDPEAKQPEDWDVDVYGEWEAPTIANPKCSEAPGCGEYEPPMIYNENYRGKWERPQIENPNYKGPWKARQIPNPDYYEDPDPHNFRPILGAGFELWMVNKNIGISNVYIGTDEAAVKTWNSQNFIPKHGKQEAEQKNIDNANNNNNDNNNDNNGNTNSNDEDDQTFQGALKKFGSTIKDAWENLCETNQAAAVAISIALIAVPTLLLVFYAFSKAKREADAAAAAAKQKKPKKKLTPEEKAKRAARREARRAAKEKKLAEEKEKNENNESGKEEEEKNNNE</sequence>
<dbReference type="SUPFAM" id="SSF49899">
    <property type="entry name" value="Concanavalin A-like lectins/glucanases"/>
    <property type="match status" value="1"/>
</dbReference>
<comment type="subcellular location">
    <subcellularLocation>
        <location evidence="1">Endoplasmic reticulum membrane</location>
        <topology evidence="1">Single-pass membrane protein</topology>
    </subcellularLocation>
</comment>
<gene>
    <name evidence="10" type="ORF">M9Y10_022935</name>
</gene>
<evidence type="ECO:0000256" key="3">
    <source>
        <dbReference type="ARBA" id="ARBA00022692"/>
    </source>
</evidence>
<dbReference type="Gene3D" id="2.10.250.10">
    <property type="entry name" value="Calreticulin/calnexin, P domain"/>
    <property type="match status" value="1"/>
</dbReference>
<dbReference type="PROSITE" id="PS00803">
    <property type="entry name" value="CALRETICULIN_1"/>
    <property type="match status" value="1"/>
</dbReference>
<feature type="region of interest" description="Disordered" evidence="9">
    <location>
        <begin position="410"/>
        <end position="436"/>
    </location>
</feature>
<reference evidence="10 11" key="1">
    <citation type="submission" date="2024-04" db="EMBL/GenBank/DDBJ databases">
        <title>Tritrichomonas musculus Genome.</title>
        <authorList>
            <person name="Alves-Ferreira E."/>
            <person name="Grigg M."/>
            <person name="Lorenzi H."/>
            <person name="Galac M."/>
        </authorList>
    </citation>
    <scope>NUCLEOTIDE SEQUENCE [LARGE SCALE GENOMIC DNA]</scope>
    <source>
        <strain evidence="10 11">EAF2021</strain>
    </source>
</reference>
<evidence type="ECO:0000313" key="11">
    <source>
        <dbReference type="Proteomes" id="UP001470230"/>
    </source>
</evidence>
<evidence type="ECO:0000256" key="6">
    <source>
        <dbReference type="ARBA" id="ARBA00023136"/>
    </source>
</evidence>
<dbReference type="Pfam" id="PF00262">
    <property type="entry name" value="Calreticulin"/>
    <property type="match status" value="1"/>
</dbReference>
<dbReference type="PANTHER" id="PTHR11073">
    <property type="entry name" value="CALRETICULIN AND CALNEXIN"/>
    <property type="match status" value="1"/>
</dbReference>
<keyword evidence="11" id="KW-1185">Reference proteome</keyword>
<evidence type="ECO:0000256" key="9">
    <source>
        <dbReference type="SAM" id="MobiDB-lite"/>
    </source>
</evidence>
<feature type="compositionally biased region" description="Basic and acidic residues" evidence="9">
    <location>
        <begin position="507"/>
        <end position="553"/>
    </location>
</feature>
<organism evidence="10 11">
    <name type="scientific">Tritrichomonas musculus</name>
    <dbReference type="NCBI Taxonomy" id="1915356"/>
    <lineage>
        <taxon>Eukaryota</taxon>
        <taxon>Metamonada</taxon>
        <taxon>Parabasalia</taxon>
        <taxon>Tritrichomonadida</taxon>
        <taxon>Tritrichomonadidae</taxon>
        <taxon>Tritrichomonas</taxon>
    </lineage>
</organism>
<dbReference type="EMBL" id="JAPFFF010000003">
    <property type="protein sequence ID" value="KAK8894501.1"/>
    <property type="molecule type" value="Genomic_DNA"/>
</dbReference>
<keyword evidence="5 8" id="KW-1133">Transmembrane helix</keyword>
<dbReference type="InterPro" id="IPR009033">
    <property type="entry name" value="Calreticulin/calnexin_P_dom_sf"/>
</dbReference>
<dbReference type="PRINTS" id="PR00626">
    <property type="entry name" value="CALRETICULIN"/>
</dbReference>
<dbReference type="InterPro" id="IPR018124">
    <property type="entry name" value="Calret/calnex_CS"/>
</dbReference>
<feature type="compositionally biased region" description="Basic and acidic residues" evidence="9">
    <location>
        <begin position="215"/>
        <end position="226"/>
    </location>
</feature>
<dbReference type="Proteomes" id="UP001470230">
    <property type="component" value="Unassembled WGS sequence"/>
</dbReference>
<feature type="transmembrane region" description="Helical" evidence="8">
    <location>
        <begin position="462"/>
        <end position="484"/>
    </location>
</feature>
<keyword evidence="3 8" id="KW-0812">Transmembrane</keyword>
<dbReference type="InterPro" id="IPR001580">
    <property type="entry name" value="Calret/calnex"/>
</dbReference>
<proteinExistence type="inferred from homology"/>
<comment type="similarity">
    <text evidence="2 8">Belongs to the calreticulin family.</text>
</comment>
<feature type="compositionally biased region" description="Basic and acidic residues" evidence="9">
    <location>
        <begin position="254"/>
        <end position="281"/>
    </location>
</feature>
<evidence type="ECO:0000256" key="8">
    <source>
        <dbReference type="RuleBase" id="RU362126"/>
    </source>
</evidence>
<keyword evidence="7 8" id="KW-0143">Chaperone</keyword>
<feature type="compositionally biased region" description="Low complexity" evidence="9">
    <location>
        <begin position="410"/>
        <end position="430"/>
    </location>
</feature>
<evidence type="ECO:0000256" key="5">
    <source>
        <dbReference type="ARBA" id="ARBA00022989"/>
    </source>
</evidence>
<feature type="region of interest" description="Disordered" evidence="9">
    <location>
        <begin position="494"/>
        <end position="553"/>
    </location>
</feature>
<feature type="region of interest" description="Disordered" evidence="9">
    <location>
        <begin position="203"/>
        <end position="281"/>
    </location>
</feature>
<keyword evidence="4 8" id="KW-0256">Endoplasmic reticulum</keyword>
<evidence type="ECO:0000256" key="4">
    <source>
        <dbReference type="ARBA" id="ARBA00022824"/>
    </source>
</evidence>
<evidence type="ECO:0000256" key="1">
    <source>
        <dbReference type="ARBA" id="ARBA00004389"/>
    </source>
</evidence>
<dbReference type="SUPFAM" id="SSF63887">
    <property type="entry name" value="P-domain of calnexin/calreticulin"/>
    <property type="match status" value="1"/>
</dbReference>
<evidence type="ECO:0000313" key="10">
    <source>
        <dbReference type="EMBL" id="KAK8894501.1"/>
    </source>
</evidence>
<accession>A0ABR2KUQ0</accession>
<protein>
    <recommendedName>
        <fullName evidence="12">Calreticulin family protein</fullName>
    </recommendedName>
</protein>
<dbReference type="PROSITE" id="PS00804">
    <property type="entry name" value="CALRETICULIN_2"/>
    <property type="match status" value="1"/>
</dbReference>
<name>A0ABR2KUQ0_9EUKA</name>
<dbReference type="Gene3D" id="2.60.120.200">
    <property type="match status" value="1"/>
</dbReference>
<evidence type="ECO:0000256" key="2">
    <source>
        <dbReference type="ARBA" id="ARBA00010983"/>
    </source>
</evidence>
<dbReference type="InterPro" id="IPR013320">
    <property type="entry name" value="ConA-like_dom_sf"/>
</dbReference>
<evidence type="ECO:0000256" key="7">
    <source>
        <dbReference type="ARBA" id="ARBA00023186"/>
    </source>
</evidence>
<dbReference type="PROSITE" id="PS00805">
    <property type="entry name" value="CALRETICULIN_REPEAT"/>
    <property type="match status" value="1"/>
</dbReference>
<comment type="caution">
    <text evidence="10">The sequence shown here is derived from an EMBL/GenBank/DDBJ whole genome shotgun (WGS) entry which is preliminary data.</text>
</comment>